<dbReference type="Pfam" id="PF23947">
    <property type="entry name" value="DUF7281"/>
    <property type="match status" value="1"/>
</dbReference>
<sequence>MTADFNAIKRLLVSGKKTAIKNQTWARIHEETCCGTLVGREYQFTEDELHRLRNHAQALTGLDPLFDSMAVSRLEMAEKVPDEKLARDSVFGQLVVMATAGKGEIRASGEVAYVPPGAVISVPFKILDLEHLRQQRLVVIENGSLMPECHRIRLPQGWNDCVFVYRGHRENVRHVQKLVDRHPAELLGLFFDFDPAGLNLALAVGKGKIFVPLECSDKFLSVSNNQSAHRRQTREMASLLGKARNTACEKLVDWIHLNEVAVMQEHIVSRDIQLSVVDASVVKEGHLI</sequence>
<proteinExistence type="predicted"/>
<evidence type="ECO:0000259" key="1">
    <source>
        <dbReference type="Pfam" id="PF23947"/>
    </source>
</evidence>
<dbReference type="AlphaFoldDB" id="A0A7Z1DUE0"/>
<dbReference type="InterPro" id="IPR055705">
    <property type="entry name" value="DUF7281"/>
</dbReference>
<evidence type="ECO:0000313" key="3">
    <source>
        <dbReference type="Proteomes" id="UP000216984"/>
    </source>
</evidence>
<dbReference type="Proteomes" id="UP000216984">
    <property type="component" value="Unassembled WGS sequence"/>
</dbReference>
<reference evidence="2 3" key="1">
    <citation type="submission" date="2017-06" db="EMBL/GenBank/DDBJ databases">
        <title>Draft genome sequence of the halophilic bacterium Marinobacter vinifirmus FB1.</title>
        <authorList>
            <person name="Stepanov V.G."/>
            <person name="Roberts D.J."/>
            <person name="Fox G.E."/>
        </authorList>
    </citation>
    <scope>NUCLEOTIDE SEQUENCE [LARGE SCALE GENOMIC DNA]</scope>
    <source>
        <strain evidence="2 3">FB1</strain>
    </source>
</reference>
<accession>A0A7Z1DUE0</accession>
<organism evidence="2 3">
    <name type="scientific">Marinobacter vinifirmus</name>
    <dbReference type="NCBI Taxonomy" id="355591"/>
    <lineage>
        <taxon>Bacteria</taxon>
        <taxon>Pseudomonadati</taxon>
        <taxon>Pseudomonadota</taxon>
        <taxon>Gammaproteobacteria</taxon>
        <taxon>Pseudomonadales</taxon>
        <taxon>Marinobacteraceae</taxon>
        <taxon>Marinobacter</taxon>
    </lineage>
</organism>
<name>A0A7Z1DUE0_9GAMM</name>
<dbReference type="EMBL" id="NEFY01000015">
    <property type="protein sequence ID" value="OZC35132.1"/>
    <property type="molecule type" value="Genomic_DNA"/>
</dbReference>
<keyword evidence="3" id="KW-1185">Reference proteome</keyword>
<dbReference type="RefSeq" id="WP_094625773.1">
    <property type="nucleotide sequence ID" value="NZ_NEFY01000015.1"/>
</dbReference>
<evidence type="ECO:0000313" key="2">
    <source>
        <dbReference type="EMBL" id="OZC35132.1"/>
    </source>
</evidence>
<gene>
    <name evidence="2" type="ORF">B9Q17_06430</name>
</gene>
<protein>
    <recommendedName>
        <fullName evidence="1">DUF7281 domain-containing protein</fullName>
    </recommendedName>
</protein>
<comment type="caution">
    <text evidence="2">The sequence shown here is derived from an EMBL/GenBank/DDBJ whole genome shotgun (WGS) entry which is preliminary data.</text>
</comment>
<feature type="domain" description="DUF7281" evidence="1">
    <location>
        <begin position="93"/>
        <end position="275"/>
    </location>
</feature>